<dbReference type="PANTHER" id="PTHR43745">
    <property type="entry name" value="NITROREDUCTASE MJ1384-RELATED"/>
    <property type="match status" value="1"/>
</dbReference>
<proteinExistence type="predicted"/>
<dbReference type="GO" id="GO:0016491">
    <property type="term" value="F:oxidoreductase activity"/>
    <property type="evidence" value="ECO:0007669"/>
    <property type="project" value="InterPro"/>
</dbReference>
<keyword evidence="3" id="KW-1185">Reference proteome</keyword>
<dbReference type="InterPro" id="IPR052544">
    <property type="entry name" value="Bacteriocin_Proc_Enz"/>
</dbReference>
<sequence>MAVEINSPPTWLKALLECLRTPVRQDRFESIRDGLRQDASELLGLMLERGFLARFESESDTVAAFSARHRRPYSQSAFTSALDPPEGEALGPPDNLAGGLTDLLLARSSADRQASVAFDEQSLRTLLRHAYGPWSGFKTKDRRPAPAAGGLRSLQLFVHLAESTSLQTYKYCEDDDFLDGVSRQRATIADLCNDQATVRDARAQVTFVYDTRTNSPKYGARGLDFALLEAGHAAQNLTLAATALGIGSRCIGSLSHPKVCEACNLRTHQVPIYACALF</sequence>
<dbReference type="InterPro" id="IPR000415">
    <property type="entry name" value="Nitroreductase-like"/>
</dbReference>
<evidence type="ECO:0000313" key="2">
    <source>
        <dbReference type="EMBL" id="MBB4612677.1"/>
    </source>
</evidence>
<evidence type="ECO:0000313" key="3">
    <source>
        <dbReference type="Proteomes" id="UP000538566"/>
    </source>
</evidence>
<evidence type="ECO:0000259" key="1">
    <source>
        <dbReference type="Pfam" id="PF00881"/>
    </source>
</evidence>
<dbReference type="Pfam" id="PF00881">
    <property type="entry name" value="Nitroreductase"/>
    <property type="match status" value="1"/>
</dbReference>
<dbReference type="SUPFAM" id="SSF55469">
    <property type="entry name" value="FMN-dependent nitroreductase-like"/>
    <property type="match status" value="1"/>
</dbReference>
<dbReference type="Proteomes" id="UP000538566">
    <property type="component" value="Unassembled WGS sequence"/>
</dbReference>
<name>A0A7W7ESY6_9SPHN</name>
<dbReference type="PANTHER" id="PTHR43745:SF2">
    <property type="entry name" value="NITROREDUCTASE MJ1384-RELATED"/>
    <property type="match status" value="1"/>
</dbReference>
<dbReference type="CDD" id="cd02142">
    <property type="entry name" value="McbC_SagB-like_oxidoreductase"/>
    <property type="match status" value="1"/>
</dbReference>
<protein>
    <submittedName>
        <fullName evidence="2">SagB-type dehydrogenase family enzyme</fullName>
    </submittedName>
</protein>
<organism evidence="2 3">
    <name type="scientific">Novosphingobium taihuense</name>
    <dbReference type="NCBI Taxonomy" id="260085"/>
    <lineage>
        <taxon>Bacteria</taxon>
        <taxon>Pseudomonadati</taxon>
        <taxon>Pseudomonadota</taxon>
        <taxon>Alphaproteobacteria</taxon>
        <taxon>Sphingomonadales</taxon>
        <taxon>Sphingomonadaceae</taxon>
        <taxon>Novosphingobium</taxon>
    </lineage>
</organism>
<gene>
    <name evidence="2" type="ORF">GGR37_000923</name>
</gene>
<dbReference type="EMBL" id="JACHOA010000001">
    <property type="protein sequence ID" value="MBB4612677.1"/>
    <property type="molecule type" value="Genomic_DNA"/>
</dbReference>
<dbReference type="Gene3D" id="3.40.109.10">
    <property type="entry name" value="NADH Oxidase"/>
    <property type="match status" value="1"/>
</dbReference>
<dbReference type="InterPro" id="IPR029479">
    <property type="entry name" value="Nitroreductase"/>
</dbReference>
<dbReference type="OrthoDB" id="3723182at2"/>
<accession>A0A7W7ESY6</accession>
<feature type="domain" description="Nitroreductase" evidence="1">
    <location>
        <begin position="121"/>
        <end position="276"/>
    </location>
</feature>
<dbReference type="AlphaFoldDB" id="A0A7W7ESY6"/>
<comment type="caution">
    <text evidence="2">The sequence shown here is derived from an EMBL/GenBank/DDBJ whole genome shotgun (WGS) entry which is preliminary data.</text>
</comment>
<reference evidence="2 3" key="1">
    <citation type="submission" date="2020-08" db="EMBL/GenBank/DDBJ databases">
        <title>Genomic Encyclopedia of Type Strains, Phase IV (KMG-IV): sequencing the most valuable type-strain genomes for metagenomic binning, comparative biology and taxonomic classification.</title>
        <authorList>
            <person name="Goeker M."/>
        </authorList>
    </citation>
    <scope>NUCLEOTIDE SEQUENCE [LARGE SCALE GENOMIC DNA]</scope>
    <source>
        <strain evidence="2 3">DSM 17507</strain>
    </source>
</reference>